<evidence type="ECO:0000313" key="3">
    <source>
        <dbReference type="Proteomes" id="UP000242770"/>
    </source>
</evidence>
<dbReference type="InterPro" id="IPR027417">
    <property type="entry name" value="P-loop_NTPase"/>
</dbReference>
<organism evidence="2 3">
    <name type="scientific">Sporisorium scitamineum</name>
    <dbReference type="NCBI Taxonomy" id="49012"/>
    <lineage>
        <taxon>Eukaryota</taxon>
        <taxon>Fungi</taxon>
        <taxon>Dikarya</taxon>
        <taxon>Basidiomycota</taxon>
        <taxon>Ustilaginomycotina</taxon>
        <taxon>Ustilaginomycetes</taxon>
        <taxon>Ustilaginales</taxon>
        <taxon>Ustilaginaceae</taxon>
        <taxon>Sporisorium</taxon>
    </lineage>
</organism>
<feature type="non-terminal residue" evidence="2">
    <location>
        <position position="1"/>
    </location>
</feature>
<gene>
    <name evidence="2" type="primary">SSCI68990.1</name>
</gene>
<dbReference type="PANTHER" id="PTHR24221">
    <property type="entry name" value="ATP-BINDING CASSETTE SUB-FAMILY B"/>
    <property type="match status" value="1"/>
</dbReference>
<sequence length="174" mass="19073">NQNPTLFDLSISENIAYGANTPTPSSPSPTDRHLIEQSARSANAHSFITTLPQAYQTPISSAAELSGGQAQRLAIARALMRTRAPILILDECTSALDVANQQAIVDTLLSSESQVRKRRMTTLVITHNVEMMRRCDRILVLREGKVVEEGRYEVLMGRVGGYFASLTRGGEWTG</sequence>
<dbReference type="GO" id="GO:0016020">
    <property type="term" value="C:membrane"/>
    <property type="evidence" value="ECO:0007669"/>
    <property type="project" value="TreeGrafter"/>
</dbReference>
<dbReference type="Gene3D" id="3.40.50.300">
    <property type="entry name" value="P-loop containing nucleotide triphosphate hydrolases"/>
    <property type="match status" value="1"/>
</dbReference>
<dbReference type="SUPFAM" id="SSF52540">
    <property type="entry name" value="P-loop containing nucleoside triphosphate hydrolases"/>
    <property type="match status" value="1"/>
</dbReference>
<dbReference type="GO" id="GO:0016887">
    <property type="term" value="F:ATP hydrolysis activity"/>
    <property type="evidence" value="ECO:0007669"/>
    <property type="project" value="InterPro"/>
</dbReference>
<dbReference type="InterPro" id="IPR039421">
    <property type="entry name" value="Type_1_exporter"/>
</dbReference>
<dbReference type="AlphaFoldDB" id="A0A0F7S3J3"/>
<keyword evidence="3" id="KW-1185">Reference proteome</keyword>
<dbReference type="GO" id="GO:0042626">
    <property type="term" value="F:ATPase-coupled transmembrane transporter activity"/>
    <property type="evidence" value="ECO:0007669"/>
    <property type="project" value="TreeGrafter"/>
</dbReference>
<proteinExistence type="predicted"/>
<dbReference type="EMBL" id="CCFA01004113">
    <property type="protein sequence ID" value="CDS01542.1"/>
    <property type="molecule type" value="Genomic_DNA"/>
</dbReference>
<evidence type="ECO:0000259" key="1">
    <source>
        <dbReference type="Pfam" id="PF00005"/>
    </source>
</evidence>
<protein>
    <recommendedName>
        <fullName evidence="1">ABC transporter domain-containing protein</fullName>
    </recommendedName>
</protein>
<name>A0A0F7S3J3_9BASI</name>
<dbReference type="STRING" id="49012.A0A0F7S3J3"/>
<dbReference type="GO" id="GO:0005524">
    <property type="term" value="F:ATP binding"/>
    <property type="evidence" value="ECO:0007669"/>
    <property type="project" value="InterPro"/>
</dbReference>
<accession>A0A0F7S3J3</accession>
<reference evidence="3" key="1">
    <citation type="submission" date="2014-06" db="EMBL/GenBank/DDBJ databases">
        <authorList>
            <person name="Berkman P.J."/>
        </authorList>
    </citation>
    <scope>NUCLEOTIDE SEQUENCE [LARGE SCALE GENOMIC DNA]</scope>
</reference>
<feature type="domain" description="ABC transporter" evidence="1">
    <location>
        <begin position="11"/>
        <end position="94"/>
    </location>
</feature>
<dbReference type="Proteomes" id="UP000242770">
    <property type="component" value="Unassembled WGS sequence"/>
</dbReference>
<dbReference type="Pfam" id="PF00005">
    <property type="entry name" value="ABC_tran"/>
    <property type="match status" value="1"/>
</dbReference>
<dbReference type="InterPro" id="IPR003439">
    <property type="entry name" value="ABC_transporter-like_ATP-bd"/>
</dbReference>
<dbReference type="PANTHER" id="PTHR24221:SF581">
    <property type="entry name" value="P-LOOP CONTAINING NUCLEOSIDE TRIPHOSPHATE HYDROLASE PROTEIN"/>
    <property type="match status" value="1"/>
</dbReference>
<evidence type="ECO:0000313" key="2">
    <source>
        <dbReference type="EMBL" id="CDS01542.1"/>
    </source>
</evidence>